<comment type="caution">
    <text evidence="1">The sequence shown here is derived from an EMBL/GenBank/DDBJ whole genome shotgun (WGS) entry which is preliminary data.</text>
</comment>
<evidence type="ECO:0000313" key="1">
    <source>
        <dbReference type="EMBL" id="PIT61872.1"/>
    </source>
</evidence>
<protein>
    <recommendedName>
        <fullName evidence="3">Immunity protein 43 domain-containing protein</fullName>
    </recommendedName>
</protein>
<accession>A0A855G2H6</accession>
<proteinExistence type="predicted"/>
<evidence type="ECO:0000313" key="2">
    <source>
        <dbReference type="Proteomes" id="UP000230463"/>
    </source>
</evidence>
<gene>
    <name evidence="1" type="ORF">BHC57_01695</name>
</gene>
<dbReference type="AlphaFoldDB" id="A0A855G2H6"/>
<dbReference type="EMBL" id="MEIU01000013">
    <property type="protein sequence ID" value="PIT61872.1"/>
    <property type="molecule type" value="Genomic_DNA"/>
</dbReference>
<evidence type="ECO:0008006" key="3">
    <source>
        <dbReference type="Google" id="ProtNLM"/>
    </source>
</evidence>
<dbReference type="RefSeq" id="WP_065610589.1">
    <property type="nucleotide sequence ID" value="NZ_MDVC01000027.1"/>
</dbReference>
<reference evidence="1 2" key="1">
    <citation type="journal article" date="2017" name="MBio">
        <title>Type VI secretion-mediated competition in the bee gut microbiome.</title>
        <authorList>
            <person name="Steele M.I."/>
            <person name="Kwong W.K."/>
            <person name="Powell J.E."/>
            <person name="Whiteley M."/>
            <person name="Moran N.A."/>
        </authorList>
    </citation>
    <scope>NUCLEOTIDE SEQUENCE [LARGE SCALE GENOMIC DNA]</scope>
    <source>
        <strain evidence="1 2">HK3</strain>
    </source>
</reference>
<name>A0A855G2H6_9NEIS</name>
<organism evidence="1 2">
    <name type="scientific">Snodgrassella alvi</name>
    <dbReference type="NCBI Taxonomy" id="1196083"/>
    <lineage>
        <taxon>Bacteria</taxon>
        <taxon>Pseudomonadati</taxon>
        <taxon>Pseudomonadota</taxon>
        <taxon>Betaproteobacteria</taxon>
        <taxon>Neisseriales</taxon>
        <taxon>Neisseriaceae</taxon>
        <taxon>Snodgrassella</taxon>
    </lineage>
</organism>
<sequence length="197" mass="22956">MKYFKLNPNVNSKKWRGCIIPRDELIDDGGNVIPVDFLSLIKIPTNKKLFFKKLRDGYFSPISTIGAKYLLFDSKINRINNISGNGVKLIPISDSEKPEKAYLIMYPFECVDCVNWDLSEIDLWPSGYVPKEWESKRGRFFLKPAIHENKIPKHLDAFCLNEWDGAFNIIISERLKNKILSLDFDHSFLEFYELVQT</sequence>
<dbReference type="Proteomes" id="UP000230463">
    <property type="component" value="Unassembled WGS sequence"/>
</dbReference>